<evidence type="ECO:0008006" key="3">
    <source>
        <dbReference type="Google" id="ProtNLM"/>
    </source>
</evidence>
<feature type="region of interest" description="Disordered" evidence="1">
    <location>
        <begin position="54"/>
        <end position="92"/>
    </location>
</feature>
<dbReference type="EMBL" id="LAZR01000004">
    <property type="protein sequence ID" value="KKO10900.1"/>
    <property type="molecule type" value="Genomic_DNA"/>
</dbReference>
<comment type="caution">
    <text evidence="2">The sequence shown here is derived from an EMBL/GenBank/DDBJ whole genome shotgun (WGS) entry which is preliminary data.</text>
</comment>
<dbReference type="InterPro" id="IPR014991">
    <property type="entry name" value="DUF1840"/>
</dbReference>
<evidence type="ECO:0000313" key="2">
    <source>
        <dbReference type="EMBL" id="KKO10900.1"/>
    </source>
</evidence>
<accession>A0A0F9W3H5</accession>
<organism evidence="2">
    <name type="scientific">marine sediment metagenome</name>
    <dbReference type="NCBI Taxonomy" id="412755"/>
    <lineage>
        <taxon>unclassified sequences</taxon>
        <taxon>metagenomes</taxon>
        <taxon>ecological metagenomes</taxon>
    </lineage>
</organism>
<sequence length="113" mass="12196">MLLKFYSEESAGFVMLDSAADQLLTMMGQGGSKKGAVSGETLTAALDRLTSAIAHEQDKPASDNPDEKAGYDDRDDEDSDEPEDVPLSARAAPLIAMLRRASDADGYVMWRPE</sequence>
<dbReference type="AlphaFoldDB" id="A0A0F9W3H5"/>
<proteinExistence type="predicted"/>
<protein>
    <recommendedName>
        <fullName evidence="3">DUF1840 domain-containing protein</fullName>
    </recommendedName>
</protein>
<gene>
    <name evidence="2" type="ORF">LCGC14_0023830</name>
</gene>
<reference evidence="2" key="1">
    <citation type="journal article" date="2015" name="Nature">
        <title>Complex archaea that bridge the gap between prokaryotes and eukaryotes.</title>
        <authorList>
            <person name="Spang A."/>
            <person name="Saw J.H."/>
            <person name="Jorgensen S.L."/>
            <person name="Zaremba-Niedzwiedzka K."/>
            <person name="Martijn J."/>
            <person name="Lind A.E."/>
            <person name="van Eijk R."/>
            <person name="Schleper C."/>
            <person name="Guy L."/>
            <person name="Ettema T.J."/>
        </authorList>
    </citation>
    <scope>NUCLEOTIDE SEQUENCE</scope>
</reference>
<feature type="compositionally biased region" description="Acidic residues" evidence="1">
    <location>
        <begin position="73"/>
        <end position="84"/>
    </location>
</feature>
<dbReference type="Pfam" id="PF08895">
    <property type="entry name" value="DUF1840"/>
    <property type="match status" value="1"/>
</dbReference>
<evidence type="ECO:0000256" key="1">
    <source>
        <dbReference type="SAM" id="MobiDB-lite"/>
    </source>
</evidence>
<name>A0A0F9W3H5_9ZZZZ</name>
<feature type="compositionally biased region" description="Basic and acidic residues" evidence="1">
    <location>
        <begin position="55"/>
        <end position="72"/>
    </location>
</feature>